<reference evidence="1" key="1">
    <citation type="submission" date="2022-08" db="EMBL/GenBank/DDBJ databases">
        <title>Novel sulphate-reducing endosymbionts in the free-living metamonad Anaeramoeba.</title>
        <authorList>
            <person name="Jerlstrom-Hultqvist J."/>
            <person name="Cepicka I."/>
            <person name="Gallot-Lavallee L."/>
            <person name="Salas-Leiva D."/>
            <person name="Curtis B.A."/>
            <person name="Zahonova K."/>
            <person name="Pipaliya S."/>
            <person name="Dacks J."/>
            <person name="Roger A.J."/>
        </authorList>
    </citation>
    <scope>NUCLEOTIDE SEQUENCE</scope>
    <source>
        <strain evidence="1">Busselton2</strain>
    </source>
</reference>
<accession>A0AAV7Y9H6</accession>
<dbReference type="AlphaFoldDB" id="A0AAV7Y9H6"/>
<gene>
    <name evidence="1" type="ORF">M0812_28899</name>
</gene>
<evidence type="ECO:0000313" key="2">
    <source>
        <dbReference type="Proteomes" id="UP001146793"/>
    </source>
</evidence>
<sequence length="222" mass="25128">MNVNTVMEQEPVIEKTKTILSLLSQYSNQRLPLKQLSESTISPSSTIVAHGTNFSAVLSSLLNSNGQLLSISEMEKTEINSKASLIPAIVVGELLDPKGIGKKLNTYFQNPFGNDLAKLPKKNPLYRKRLEEVKEIFVDQVIGIRINIQGIYVSSPNKSSENEKQTLELVTKIVQQVSLEQEIDYSYIYIGLIKNEVTKFKETMEPRRDVTFKEICEHFFTD</sequence>
<protein>
    <submittedName>
        <fullName evidence="1">Uncharacterized protein</fullName>
    </submittedName>
</protein>
<comment type="caution">
    <text evidence="1">The sequence shown here is derived from an EMBL/GenBank/DDBJ whole genome shotgun (WGS) entry which is preliminary data.</text>
</comment>
<evidence type="ECO:0000313" key="1">
    <source>
        <dbReference type="EMBL" id="KAJ3426443.1"/>
    </source>
</evidence>
<organism evidence="1 2">
    <name type="scientific">Anaeramoeba flamelloides</name>
    <dbReference type="NCBI Taxonomy" id="1746091"/>
    <lineage>
        <taxon>Eukaryota</taxon>
        <taxon>Metamonada</taxon>
        <taxon>Anaeramoebidae</taxon>
        <taxon>Anaeramoeba</taxon>
    </lineage>
</organism>
<proteinExistence type="predicted"/>
<dbReference type="Proteomes" id="UP001146793">
    <property type="component" value="Unassembled WGS sequence"/>
</dbReference>
<name>A0AAV7Y9H6_9EUKA</name>
<dbReference type="EMBL" id="JANTQA010000070">
    <property type="protein sequence ID" value="KAJ3426443.1"/>
    <property type="molecule type" value="Genomic_DNA"/>
</dbReference>